<dbReference type="SUPFAM" id="SSF55785">
    <property type="entry name" value="PYP-like sensor domain (PAS domain)"/>
    <property type="match status" value="1"/>
</dbReference>
<reference evidence="6" key="1">
    <citation type="journal article" date="2019" name="Int. J. Syst. Evol. Microbiol.">
        <title>The Global Catalogue of Microorganisms (GCM) 10K type strain sequencing project: providing services to taxonomists for standard genome sequencing and annotation.</title>
        <authorList>
            <consortium name="The Broad Institute Genomics Platform"/>
            <consortium name="The Broad Institute Genome Sequencing Center for Infectious Disease"/>
            <person name="Wu L."/>
            <person name="Ma J."/>
        </authorList>
    </citation>
    <scope>NUCLEOTIDE SEQUENCE [LARGE SCALE GENOMIC DNA]</scope>
    <source>
        <strain evidence="6">JCM 17664</strain>
    </source>
</reference>
<comment type="caution">
    <text evidence="5">The sequence shown here is derived from an EMBL/GenBank/DDBJ whole genome shotgun (WGS) entry which is preliminary data.</text>
</comment>
<dbReference type="PRINTS" id="PR00038">
    <property type="entry name" value="HTHLUXR"/>
</dbReference>
<evidence type="ECO:0000259" key="4">
    <source>
        <dbReference type="PROSITE" id="PS50043"/>
    </source>
</evidence>
<protein>
    <recommendedName>
        <fullName evidence="4">HTH luxR-type domain-containing protein</fullName>
    </recommendedName>
</protein>
<feature type="domain" description="HTH luxR-type" evidence="4">
    <location>
        <begin position="200"/>
        <end position="265"/>
    </location>
</feature>
<dbReference type="EMBL" id="BAABFN010000007">
    <property type="protein sequence ID" value="GAA4316280.1"/>
    <property type="molecule type" value="Genomic_DNA"/>
</dbReference>
<dbReference type="PROSITE" id="PS50043">
    <property type="entry name" value="HTH_LUXR_2"/>
    <property type="match status" value="1"/>
</dbReference>
<dbReference type="SUPFAM" id="SSF46894">
    <property type="entry name" value="C-terminal effector domain of the bipartite response regulators"/>
    <property type="match status" value="1"/>
</dbReference>
<gene>
    <name evidence="5" type="ORF">GCM10023143_28120</name>
</gene>
<dbReference type="InterPro" id="IPR000792">
    <property type="entry name" value="Tscrpt_reg_LuxR_C"/>
</dbReference>
<keyword evidence="1" id="KW-0805">Transcription regulation</keyword>
<evidence type="ECO:0000313" key="6">
    <source>
        <dbReference type="Proteomes" id="UP001501207"/>
    </source>
</evidence>
<keyword evidence="6" id="KW-1185">Reference proteome</keyword>
<dbReference type="Pfam" id="PF00196">
    <property type="entry name" value="GerE"/>
    <property type="match status" value="1"/>
</dbReference>
<dbReference type="Gene3D" id="1.10.10.10">
    <property type="entry name" value="Winged helix-like DNA-binding domain superfamily/Winged helix DNA-binding domain"/>
    <property type="match status" value="1"/>
</dbReference>
<accession>A0ABP8G3J5</accession>
<keyword evidence="2" id="KW-0238">DNA-binding</keyword>
<evidence type="ECO:0000256" key="2">
    <source>
        <dbReference type="ARBA" id="ARBA00023125"/>
    </source>
</evidence>
<proteinExistence type="predicted"/>
<dbReference type="CDD" id="cd06170">
    <property type="entry name" value="LuxR_C_like"/>
    <property type="match status" value="1"/>
</dbReference>
<dbReference type="SMART" id="SM00421">
    <property type="entry name" value="HTH_LUXR"/>
    <property type="match status" value="1"/>
</dbReference>
<evidence type="ECO:0000313" key="5">
    <source>
        <dbReference type="EMBL" id="GAA4316280.1"/>
    </source>
</evidence>
<name>A0ABP8G3J5_9BACT</name>
<dbReference type="InterPro" id="IPR035965">
    <property type="entry name" value="PAS-like_dom_sf"/>
</dbReference>
<sequence>MRISRPLDFTYKGHLQNLYYVNDSIDQQEMHQLLTRFRELGATLSHVPPVLFVIDYMHSRYLVMTESSRLITSYDPRDFLEGGIPMLLEIFHRDDFRIYNECIFPANVSFLKTQSFAEHSKFIFSYNFRVKHKSGRYLPVLQRGCYITSPETGLPLYSLGMVIDISLFKKDRLVYHNIEKMEEDNGYTVRHTLAENCFYPYEEDRRLSPQETRILQYMAEGLSSKQIADKLKISENTIANHRKNMLKKTSTKNVAELVALACRSGLI</sequence>
<dbReference type="InterPro" id="IPR016032">
    <property type="entry name" value="Sig_transdc_resp-reg_C-effctor"/>
</dbReference>
<dbReference type="RefSeq" id="WP_344980407.1">
    <property type="nucleotide sequence ID" value="NZ_BAABFN010000007.1"/>
</dbReference>
<dbReference type="Gene3D" id="3.30.450.20">
    <property type="entry name" value="PAS domain"/>
    <property type="match status" value="1"/>
</dbReference>
<dbReference type="InterPro" id="IPR036388">
    <property type="entry name" value="WH-like_DNA-bd_sf"/>
</dbReference>
<dbReference type="PANTHER" id="PTHR44688">
    <property type="entry name" value="DNA-BINDING TRANSCRIPTIONAL ACTIVATOR DEVR_DOSR"/>
    <property type="match status" value="1"/>
</dbReference>
<dbReference type="Proteomes" id="UP001501207">
    <property type="component" value="Unassembled WGS sequence"/>
</dbReference>
<evidence type="ECO:0000256" key="1">
    <source>
        <dbReference type="ARBA" id="ARBA00023015"/>
    </source>
</evidence>
<dbReference type="PANTHER" id="PTHR44688:SF16">
    <property type="entry name" value="DNA-BINDING TRANSCRIPTIONAL ACTIVATOR DEVR_DOSR"/>
    <property type="match status" value="1"/>
</dbReference>
<organism evidence="5 6">
    <name type="scientific">Compostibacter hankyongensis</name>
    <dbReference type="NCBI Taxonomy" id="1007089"/>
    <lineage>
        <taxon>Bacteria</taxon>
        <taxon>Pseudomonadati</taxon>
        <taxon>Bacteroidota</taxon>
        <taxon>Chitinophagia</taxon>
        <taxon>Chitinophagales</taxon>
        <taxon>Chitinophagaceae</taxon>
        <taxon>Compostibacter</taxon>
    </lineage>
</organism>
<keyword evidence="3" id="KW-0804">Transcription</keyword>
<evidence type="ECO:0000256" key="3">
    <source>
        <dbReference type="ARBA" id="ARBA00023163"/>
    </source>
</evidence>
<dbReference type="PROSITE" id="PS00622">
    <property type="entry name" value="HTH_LUXR_1"/>
    <property type="match status" value="1"/>
</dbReference>